<dbReference type="AlphaFoldDB" id="A0A645FGD1"/>
<name>A0A645FGD1_9ZZZZ</name>
<proteinExistence type="predicted"/>
<dbReference type="Pfam" id="PF13358">
    <property type="entry name" value="DDE_3"/>
    <property type="match status" value="1"/>
</dbReference>
<dbReference type="InterPro" id="IPR047655">
    <property type="entry name" value="Transpos_IS630-like"/>
</dbReference>
<organism evidence="2">
    <name type="scientific">bioreactor metagenome</name>
    <dbReference type="NCBI Taxonomy" id="1076179"/>
    <lineage>
        <taxon>unclassified sequences</taxon>
        <taxon>metagenomes</taxon>
        <taxon>ecological metagenomes</taxon>
    </lineage>
</organism>
<dbReference type="GO" id="GO:0003676">
    <property type="term" value="F:nucleic acid binding"/>
    <property type="evidence" value="ECO:0007669"/>
    <property type="project" value="InterPro"/>
</dbReference>
<feature type="domain" description="Tc1-like transposase DDE" evidence="1">
    <location>
        <begin position="2"/>
        <end position="107"/>
    </location>
</feature>
<comment type="caution">
    <text evidence="2">The sequence shown here is derived from an EMBL/GenBank/DDBJ whole genome shotgun (WGS) entry which is preliminary data.</text>
</comment>
<dbReference type="InterPro" id="IPR038717">
    <property type="entry name" value="Tc1-like_DDE_dom"/>
</dbReference>
<dbReference type="Gene3D" id="3.30.420.10">
    <property type="entry name" value="Ribonuclease H-like superfamily/Ribonuclease H"/>
    <property type="match status" value="1"/>
</dbReference>
<dbReference type="EMBL" id="VSSQ01059452">
    <property type="protein sequence ID" value="MPN13010.1"/>
    <property type="molecule type" value="Genomic_DNA"/>
</dbReference>
<reference evidence="2" key="1">
    <citation type="submission" date="2019-08" db="EMBL/GenBank/DDBJ databases">
        <authorList>
            <person name="Kucharzyk K."/>
            <person name="Murdoch R.W."/>
            <person name="Higgins S."/>
            <person name="Loffler F."/>
        </authorList>
    </citation>
    <scope>NUCLEOTIDE SEQUENCE</scope>
</reference>
<dbReference type="NCBIfam" id="NF033545">
    <property type="entry name" value="transpos_IS630"/>
    <property type="match status" value="1"/>
</dbReference>
<gene>
    <name evidence="2" type="ORF">SDC9_160330</name>
</gene>
<evidence type="ECO:0000259" key="1">
    <source>
        <dbReference type="Pfam" id="PF13358"/>
    </source>
</evidence>
<dbReference type="InterPro" id="IPR036397">
    <property type="entry name" value="RNaseH_sf"/>
</dbReference>
<protein>
    <submittedName>
        <fullName evidence="2">IS630 family transposase ISPpu1</fullName>
    </submittedName>
</protein>
<accession>A0A645FGD1</accession>
<evidence type="ECO:0000313" key="2">
    <source>
        <dbReference type="EMBL" id="MPN13010.1"/>
    </source>
</evidence>
<sequence>MTLFAALSYLDGKIISQTAQRHTHAEWLTFLKHVDRETPQDLELHLVIDNYATHKHPKVLRWLRKHPRFHMHFTPTSSSWMNMVERFFRDLSEDVVRNGSFQSVQELSSAILGYLAERNLNPKAYQWKAKGAEILAKIQRAREKLASIQQAT</sequence>